<organism evidence="1 2">
    <name type="scientific">Grus japonensis</name>
    <name type="common">Japanese crane</name>
    <name type="synonym">Red-crowned crane</name>
    <dbReference type="NCBI Taxonomy" id="30415"/>
    <lineage>
        <taxon>Eukaryota</taxon>
        <taxon>Metazoa</taxon>
        <taxon>Chordata</taxon>
        <taxon>Craniata</taxon>
        <taxon>Vertebrata</taxon>
        <taxon>Euteleostomi</taxon>
        <taxon>Archelosauria</taxon>
        <taxon>Archosauria</taxon>
        <taxon>Dinosauria</taxon>
        <taxon>Saurischia</taxon>
        <taxon>Theropoda</taxon>
        <taxon>Coelurosauria</taxon>
        <taxon>Aves</taxon>
        <taxon>Neognathae</taxon>
        <taxon>Neoaves</taxon>
        <taxon>Gruiformes</taxon>
        <taxon>Gruidae</taxon>
        <taxon>Grus</taxon>
    </lineage>
</organism>
<accession>A0ABC9XCA8</accession>
<dbReference type="EMBL" id="BAAFJT010000012">
    <property type="protein sequence ID" value="GAB0195280.1"/>
    <property type="molecule type" value="Genomic_DNA"/>
</dbReference>
<sequence length="122" mass="13843">MLEHLAGSGLKFQAAPACLSAWSQLRSQITEVQEDLNLLCLLQMKEKITTLKPAWDLYFLQLEEEQLTPDDARVSFSKCWKRGWTMPPTLDPESLVPPMSFISVTDSKNCSQLCCLSVETYQ</sequence>
<evidence type="ECO:0000313" key="2">
    <source>
        <dbReference type="Proteomes" id="UP001623348"/>
    </source>
</evidence>
<dbReference type="AlphaFoldDB" id="A0ABC9XCA8"/>
<name>A0ABC9XCA8_GRUJA</name>
<keyword evidence="2" id="KW-1185">Reference proteome</keyword>
<evidence type="ECO:0000313" key="1">
    <source>
        <dbReference type="EMBL" id="GAB0195280.1"/>
    </source>
</evidence>
<reference evidence="1 2" key="1">
    <citation type="submission" date="2024-06" db="EMBL/GenBank/DDBJ databases">
        <title>The draft genome of Grus japonensis, version 3.</title>
        <authorList>
            <person name="Nabeshima K."/>
            <person name="Suzuki S."/>
            <person name="Onuma M."/>
        </authorList>
    </citation>
    <scope>NUCLEOTIDE SEQUENCE [LARGE SCALE GENOMIC DNA]</scope>
    <source>
        <strain evidence="1 2">451A</strain>
    </source>
</reference>
<gene>
    <name evidence="1" type="ORF">GRJ2_001993300</name>
</gene>
<comment type="caution">
    <text evidence="1">The sequence shown here is derived from an EMBL/GenBank/DDBJ whole genome shotgun (WGS) entry which is preliminary data.</text>
</comment>
<dbReference type="Proteomes" id="UP001623348">
    <property type="component" value="Unassembled WGS sequence"/>
</dbReference>
<proteinExistence type="predicted"/>
<protein>
    <submittedName>
        <fullName evidence="1">Uncharacterized protein</fullName>
    </submittedName>
</protein>